<dbReference type="Proteomes" id="UP000317893">
    <property type="component" value="Unassembled WGS sequence"/>
</dbReference>
<feature type="transmembrane region" description="Helical" evidence="1">
    <location>
        <begin position="254"/>
        <end position="279"/>
    </location>
</feature>
<evidence type="ECO:0000313" key="6">
    <source>
        <dbReference type="Proteomes" id="UP000317893"/>
    </source>
</evidence>
<protein>
    <submittedName>
        <fullName evidence="5">Putative membrane protein DUF2207</fullName>
    </submittedName>
</protein>
<dbReference type="OrthoDB" id="143710at2"/>
<dbReference type="InterPro" id="IPR048389">
    <property type="entry name" value="YciQ-like_C"/>
</dbReference>
<accession>A0A542DVR6</accession>
<keyword evidence="1" id="KW-1133">Transmembrane helix</keyword>
<proteinExistence type="predicted"/>
<dbReference type="Pfam" id="PF09972">
    <property type="entry name" value="DUF2207"/>
    <property type="match status" value="1"/>
</dbReference>
<keyword evidence="6" id="KW-1185">Reference proteome</keyword>
<keyword evidence="2" id="KW-0732">Signal</keyword>
<evidence type="ECO:0000313" key="5">
    <source>
        <dbReference type="EMBL" id="TQJ07192.1"/>
    </source>
</evidence>
<name>A0A542DVR6_9MICO</name>
<dbReference type="AlphaFoldDB" id="A0A542DVR6"/>
<feature type="transmembrane region" description="Helical" evidence="1">
    <location>
        <begin position="449"/>
        <end position="474"/>
    </location>
</feature>
<feature type="chain" id="PRO_5022106810" evidence="2">
    <location>
        <begin position="28"/>
        <end position="646"/>
    </location>
</feature>
<feature type="domain" description="DUF2207" evidence="3">
    <location>
        <begin position="42"/>
        <end position="226"/>
    </location>
</feature>
<dbReference type="RefSeq" id="WP_141846053.1">
    <property type="nucleotide sequence ID" value="NZ_BAAAPR010000018.1"/>
</dbReference>
<feature type="domain" description="Predicted membrane protein YciQ-like C-terminal" evidence="4">
    <location>
        <begin position="324"/>
        <end position="566"/>
    </location>
</feature>
<evidence type="ECO:0000259" key="3">
    <source>
        <dbReference type="Pfam" id="PF09972"/>
    </source>
</evidence>
<evidence type="ECO:0000259" key="4">
    <source>
        <dbReference type="Pfam" id="PF20990"/>
    </source>
</evidence>
<keyword evidence="1" id="KW-0812">Transmembrane</keyword>
<evidence type="ECO:0000256" key="1">
    <source>
        <dbReference type="SAM" id="Phobius"/>
    </source>
</evidence>
<reference evidence="5 6" key="1">
    <citation type="submission" date="2019-06" db="EMBL/GenBank/DDBJ databases">
        <title>Sequencing the genomes of 1000 actinobacteria strains.</title>
        <authorList>
            <person name="Klenk H.-P."/>
        </authorList>
    </citation>
    <scope>NUCLEOTIDE SEQUENCE [LARGE SCALE GENOMIC DNA]</scope>
    <source>
        <strain evidence="5 6">DSM 18607</strain>
    </source>
</reference>
<dbReference type="EMBL" id="VFMN01000001">
    <property type="protein sequence ID" value="TQJ07192.1"/>
    <property type="molecule type" value="Genomic_DNA"/>
</dbReference>
<gene>
    <name evidence="5" type="ORF">FB458_0246</name>
</gene>
<comment type="caution">
    <text evidence="5">The sequence shown here is derived from an EMBL/GenBank/DDBJ whole genome shotgun (WGS) entry which is preliminary data.</text>
</comment>
<feature type="signal peptide" evidence="2">
    <location>
        <begin position="1"/>
        <end position="27"/>
    </location>
</feature>
<evidence type="ECO:0000256" key="2">
    <source>
        <dbReference type="SAM" id="SignalP"/>
    </source>
</evidence>
<dbReference type="InterPro" id="IPR018702">
    <property type="entry name" value="DUF2207"/>
</dbReference>
<keyword evidence="1" id="KW-0472">Membrane</keyword>
<dbReference type="Pfam" id="PF20990">
    <property type="entry name" value="DUF2207_C"/>
    <property type="match status" value="1"/>
</dbReference>
<sequence>MTRARALLAVVGAALLLLLLPATGTAAAVGSVGSAASGEDRMSDVAVDIVLDAEGGATFTERITYVFGPGEHHGIFRSVVTRQAVEGSDVDTYRYYDLSDVTASSPTGAAADVAVQDEGSVQRIRVGDADRTVDGTQQYVVRYHLAHVMNAFSDHVELFYNVFKDDSVPKDRLSISVSGPSGTSVTQARCTLGQGEGTPCATQDAGTTARFAATDVASGEDVTIATSLPRTGFGTITPDLRQGTSGYSPQQAKVLSGLALGGGVLVPLLALGLMGTLVATRGRDERYAGLTPGLTPGSPAATGATGPAPVVRGGAAPVVAVQFTPPAGVQPGMVGVLWDESADTVDVSATVIDLAVRGYLRIEETSRGGAFSRTDWELTRLVPDPAQPPLTRYESTVLEGLFATSNPVRLSDLKYHFASTLGAAKREMYDEVVQRGWFRRSPQSQRAGWQALGFVLIGAGVVSLFALGAATYAIDRSGGFDLGVPSGVVLGVGLILAGVVFRVLGKRMAARTAEGSAVTAQALGFKEYLETAEADQIRFEEAQSVFSRYLPYAIVFGCADRWARTFQQVAEAAAAAGQPLLMPSWYLWSGGGFPDFTRIADGAGDFASSANGTFAATATSGSSGGSGFGGGSFGGGGVGGSSSGSW</sequence>
<feature type="transmembrane region" description="Helical" evidence="1">
    <location>
        <begin position="486"/>
        <end position="504"/>
    </location>
</feature>
<organism evidence="5 6">
    <name type="scientific">Lapillicoccus jejuensis</name>
    <dbReference type="NCBI Taxonomy" id="402171"/>
    <lineage>
        <taxon>Bacteria</taxon>
        <taxon>Bacillati</taxon>
        <taxon>Actinomycetota</taxon>
        <taxon>Actinomycetes</taxon>
        <taxon>Micrococcales</taxon>
        <taxon>Intrasporangiaceae</taxon>
        <taxon>Lapillicoccus</taxon>
    </lineage>
</organism>